<evidence type="ECO:0000313" key="2">
    <source>
        <dbReference type="Proteomes" id="UP000054099"/>
    </source>
</evidence>
<dbReference type="AlphaFoldDB" id="A0A0V8J557"/>
<proteinExistence type="predicted"/>
<evidence type="ECO:0000313" key="1">
    <source>
        <dbReference type="EMBL" id="KSU81824.1"/>
    </source>
</evidence>
<sequence length="109" mass="12599">MLDILSNGTDWNEPCVPITTLIKKLNEKPLDPIYESMGNFIVKVNPVTDTQQDIRHKGCTQFFGHFATIPFVFNIITDEKVVIEELTKAIRINQQRLDYEALKNHTSMY</sequence>
<protein>
    <submittedName>
        <fullName evidence="1">Uncharacterized protein</fullName>
    </submittedName>
</protein>
<reference evidence="1 2" key="1">
    <citation type="journal article" date="2014" name="Antonie Van Leeuwenhoek">
        <title>Fictibacillus enclensis sp. nov., isolated from marine sediment.</title>
        <authorList>
            <person name="Dastager S.G."/>
            <person name="Mawlankar R."/>
            <person name="Srinivasan K."/>
            <person name="Tang S.K."/>
            <person name="Lee J.C."/>
            <person name="Ramana V.V."/>
            <person name="Shouche Y.S."/>
        </authorList>
    </citation>
    <scope>NUCLEOTIDE SEQUENCE [LARGE SCALE GENOMIC DNA]</scope>
    <source>
        <strain evidence="1 2">NIO-1003</strain>
    </source>
</reference>
<name>A0A0V8J557_9BACL</name>
<dbReference type="Proteomes" id="UP000054099">
    <property type="component" value="Unassembled WGS sequence"/>
</dbReference>
<gene>
    <name evidence="1" type="ORF">AS030_16175</name>
</gene>
<dbReference type="EMBL" id="LNQN01000005">
    <property type="protein sequence ID" value="KSU81824.1"/>
    <property type="molecule type" value="Genomic_DNA"/>
</dbReference>
<keyword evidence="2" id="KW-1185">Reference proteome</keyword>
<organism evidence="1 2">
    <name type="scientific">Fictibacillus enclensis</name>
    <dbReference type="NCBI Taxonomy" id="1017270"/>
    <lineage>
        <taxon>Bacteria</taxon>
        <taxon>Bacillati</taxon>
        <taxon>Bacillota</taxon>
        <taxon>Bacilli</taxon>
        <taxon>Bacillales</taxon>
        <taxon>Fictibacillaceae</taxon>
        <taxon>Fictibacillus</taxon>
    </lineage>
</organism>
<comment type="caution">
    <text evidence="1">The sequence shown here is derived from an EMBL/GenBank/DDBJ whole genome shotgun (WGS) entry which is preliminary data.</text>
</comment>
<dbReference type="OrthoDB" id="2886357at2"/>
<accession>A0A0V8J557</accession>
<dbReference type="RefSeq" id="WP_061973460.1">
    <property type="nucleotide sequence ID" value="NZ_FMAV01000003.1"/>
</dbReference>